<dbReference type="Proteomes" id="UP000245921">
    <property type="component" value="Unassembled WGS sequence"/>
</dbReference>
<gene>
    <name evidence="3" type="ORF">C7380_102219</name>
</gene>
<evidence type="ECO:0000259" key="2">
    <source>
        <dbReference type="PROSITE" id="PS50263"/>
    </source>
</evidence>
<dbReference type="InterPro" id="IPR036526">
    <property type="entry name" value="C-N_Hydrolase_sf"/>
</dbReference>
<dbReference type="AlphaFoldDB" id="A0AA45C8Y6"/>
<feature type="domain" description="CN hydrolase" evidence="2">
    <location>
        <begin position="2"/>
        <end position="240"/>
    </location>
</feature>
<dbReference type="PANTHER" id="PTHR43674">
    <property type="entry name" value="NITRILASE C965.09-RELATED"/>
    <property type="match status" value="1"/>
</dbReference>
<keyword evidence="4" id="KW-1185">Reference proteome</keyword>
<dbReference type="InterPro" id="IPR050345">
    <property type="entry name" value="Aliph_Amidase/BUP"/>
</dbReference>
<sequence length="263" mass="30817">MFNVSILQYKIEFLKKKKNLDFVVNAIKNLKDTTLVLPELAFTGYSFKNKNELEYVYESPMENQGIVFKTLKNLSLKNNLNIVYGFVEKENTSYYNSACMITKYGNIEVYRKTHLFYKEKLFFDNGNTGFKVVEVDNIKYGIAICFDWFFPESFRKLSKMNSDIILHPSNLVMPYCQEASKTRALENKIFIATSNTYGEQKNNDVSYNFTGMSQLTSPNGEIINRFSKDSFELKTFSIDEKLSRNKYLNDYNNIFSDLKENFY</sequence>
<evidence type="ECO:0000256" key="1">
    <source>
        <dbReference type="ARBA" id="ARBA00022801"/>
    </source>
</evidence>
<keyword evidence="1" id="KW-0378">Hydrolase</keyword>
<organism evidence="3 4">
    <name type="scientific">Oceanotoga teriensis</name>
    <dbReference type="NCBI Taxonomy" id="515440"/>
    <lineage>
        <taxon>Bacteria</taxon>
        <taxon>Thermotogati</taxon>
        <taxon>Thermotogota</taxon>
        <taxon>Thermotogae</taxon>
        <taxon>Petrotogales</taxon>
        <taxon>Petrotogaceae</taxon>
        <taxon>Oceanotoga</taxon>
    </lineage>
</organism>
<dbReference type="EMBL" id="QGGI01000002">
    <property type="protein sequence ID" value="PWJ96301.1"/>
    <property type="molecule type" value="Genomic_DNA"/>
</dbReference>
<dbReference type="GO" id="GO:0016811">
    <property type="term" value="F:hydrolase activity, acting on carbon-nitrogen (but not peptide) bonds, in linear amides"/>
    <property type="evidence" value="ECO:0007669"/>
    <property type="project" value="TreeGrafter"/>
</dbReference>
<protein>
    <submittedName>
        <fullName evidence="3">Amidohydrolase</fullName>
    </submittedName>
</protein>
<dbReference type="PROSITE" id="PS50263">
    <property type="entry name" value="CN_HYDROLASE"/>
    <property type="match status" value="1"/>
</dbReference>
<reference evidence="3 4" key="1">
    <citation type="submission" date="2018-05" db="EMBL/GenBank/DDBJ databases">
        <title>Genomic Encyclopedia of Type Strains, Phase IV (KMG-IV): sequencing the most valuable type-strain genomes for metagenomic binning, comparative biology and taxonomic classification.</title>
        <authorList>
            <person name="Goeker M."/>
        </authorList>
    </citation>
    <scope>NUCLEOTIDE SEQUENCE [LARGE SCALE GENOMIC DNA]</scope>
    <source>
        <strain evidence="3 4">DSM 24906</strain>
    </source>
</reference>
<dbReference type="Gene3D" id="3.60.110.10">
    <property type="entry name" value="Carbon-nitrogen hydrolase"/>
    <property type="match status" value="1"/>
</dbReference>
<comment type="caution">
    <text evidence="3">The sequence shown here is derived from an EMBL/GenBank/DDBJ whole genome shotgun (WGS) entry which is preliminary data.</text>
</comment>
<accession>A0AA45C8Y6</accession>
<name>A0AA45C8Y6_9BACT</name>
<dbReference type="Pfam" id="PF00795">
    <property type="entry name" value="CN_hydrolase"/>
    <property type="match status" value="1"/>
</dbReference>
<dbReference type="SUPFAM" id="SSF56317">
    <property type="entry name" value="Carbon-nitrogen hydrolase"/>
    <property type="match status" value="1"/>
</dbReference>
<evidence type="ECO:0000313" key="3">
    <source>
        <dbReference type="EMBL" id="PWJ96301.1"/>
    </source>
</evidence>
<dbReference type="PANTHER" id="PTHR43674:SF2">
    <property type="entry name" value="BETA-UREIDOPROPIONASE"/>
    <property type="match status" value="1"/>
</dbReference>
<evidence type="ECO:0000313" key="4">
    <source>
        <dbReference type="Proteomes" id="UP000245921"/>
    </source>
</evidence>
<proteinExistence type="predicted"/>
<dbReference type="InterPro" id="IPR003010">
    <property type="entry name" value="C-N_Hydrolase"/>
</dbReference>
<dbReference type="RefSeq" id="WP_109603918.1">
    <property type="nucleotide sequence ID" value="NZ_JAMHJO010000001.1"/>
</dbReference>